<keyword evidence="4 14" id="KW-0812">Transmembrane</keyword>
<comment type="caution">
    <text evidence="15">The sequence shown here is derived from an EMBL/GenBank/DDBJ whole genome shotgun (WGS) entry which is preliminary data.</text>
</comment>
<feature type="transmembrane region" description="Helical" evidence="14">
    <location>
        <begin position="60"/>
        <end position="78"/>
    </location>
</feature>
<keyword evidence="10 14" id="KW-0407">Ion channel</keyword>
<feature type="transmembrane region" description="Helical" evidence="14">
    <location>
        <begin position="37"/>
        <end position="53"/>
    </location>
</feature>
<evidence type="ECO:0000256" key="3">
    <source>
        <dbReference type="ARBA" id="ARBA00022475"/>
    </source>
</evidence>
<dbReference type="AlphaFoldDB" id="A0A163RLU6"/>
<keyword evidence="7 14" id="KW-0915">Sodium</keyword>
<accession>A0A163RLU6</accession>
<dbReference type="NCBIfam" id="TIGR00494">
    <property type="entry name" value="crcB"/>
    <property type="match status" value="1"/>
</dbReference>
<name>A0A163RLU6_9BACL</name>
<reference evidence="16" key="1">
    <citation type="submission" date="2016-01" db="EMBL/GenBank/DDBJ databases">
        <title>Draft genome of Chromobacterium sp. F49.</title>
        <authorList>
            <person name="Hong K.W."/>
        </authorList>
    </citation>
    <scope>NUCLEOTIDE SEQUENCE [LARGE SCALE GENOMIC DNA]</scope>
    <source>
        <strain evidence="16">P7IIIA</strain>
    </source>
</reference>
<dbReference type="PANTHER" id="PTHR28259:SF16">
    <property type="entry name" value="FLUORIDE-SPECIFIC ION CHANNEL FLUC 2"/>
    <property type="match status" value="1"/>
</dbReference>
<dbReference type="PANTHER" id="PTHR28259">
    <property type="entry name" value="FLUORIDE EXPORT PROTEIN 1-RELATED"/>
    <property type="match status" value="1"/>
</dbReference>
<evidence type="ECO:0000256" key="2">
    <source>
        <dbReference type="ARBA" id="ARBA00022448"/>
    </source>
</evidence>
<keyword evidence="5 14" id="KW-0479">Metal-binding</keyword>
<keyword evidence="8 14" id="KW-0406">Ion transport</keyword>
<dbReference type="InterPro" id="IPR003691">
    <property type="entry name" value="FluC"/>
</dbReference>
<evidence type="ECO:0000256" key="5">
    <source>
        <dbReference type="ARBA" id="ARBA00022723"/>
    </source>
</evidence>
<comment type="subcellular location">
    <subcellularLocation>
        <location evidence="1 14">Cell membrane</location>
        <topology evidence="1 14">Multi-pass membrane protein</topology>
    </subcellularLocation>
</comment>
<dbReference type="Pfam" id="PF02537">
    <property type="entry name" value="CRCB"/>
    <property type="match status" value="1"/>
</dbReference>
<evidence type="ECO:0000256" key="10">
    <source>
        <dbReference type="ARBA" id="ARBA00023303"/>
    </source>
</evidence>
<evidence type="ECO:0000256" key="12">
    <source>
        <dbReference type="ARBA" id="ARBA00035585"/>
    </source>
</evidence>
<dbReference type="GO" id="GO:0005886">
    <property type="term" value="C:plasma membrane"/>
    <property type="evidence" value="ECO:0007669"/>
    <property type="project" value="UniProtKB-SubCell"/>
</dbReference>
<comment type="function">
    <text evidence="13 14">Fluoride-specific ion channel. Important for reducing fluoride concentration in the cell, thus reducing its toxicity.</text>
</comment>
<keyword evidence="3 14" id="KW-1003">Cell membrane</keyword>
<dbReference type="Proteomes" id="UP000076567">
    <property type="component" value="Unassembled WGS sequence"/>
</dbReference>
<keyword evidence="6 14" id="KW-1133">Transmembrane helix</keyword>
<evidence type="ECO:0000256" key="14">
    <source>
        <dbReference type="HAMAP-Rule" id="MF_00454"/>
    </source>
</evidence>
<evidence type="ECO:0000256" key="1">
    <source>
        <dbReference type="ARBA" id="ARBA00004651"/>
    </source>
</evidence>
<evidence type="ECO:0000313" key="15">
    <source>
        <dbReference type="EMBL" id="KZE67136.1"/>
    </source>
</evidence>
<evidence type="ECO:0000256" key="9">
    <source>
        <dbReference type="ARBA" id="ARBA00023136"/>
    </source>
</evidence>
<proteinExistence type="inferred from homology"/>
<comment type="similarity">
    <text evidence="11 14">Belongs to the fluoride channel Fluc/FEX (TC 1.A.43) family.</text>
</comment>
<evidence type="ECO:0000313" key="16">
    <source>
        <dbReference type="Proteomes" id="UP000076567"/>
    </source>
</evidence>
<dbReference type="GO" id="GO:0046872">
    <property type="term" value="F:metal ion binding"/>
    <property type="evidence" value="ECO:0007669"/>
    <property type="project" value="UniProtKB-KW"/>
</dbReference>
<dbReference type="HAMAP" id="MF_00454">
    <property type="entry name" value="FluC"/>
    <property type="match status" value="1"/>
</dbReference>
<comment type="catalytic activity">
    <reaction evidence="12">
        <text>fluoride(in) = fluoride(out)</text>
        <dbReference type="Rhea" id="RHEA:76159"/>
        <dbReference type="ChEBI" id="CHEBI:17051"/>
    </reaction>
    <physiologicalReaction direction="left-to-right" evidence="12">
        <dbReference type="Rhea" id="RHEA:76160"/>
    </physiologicalReaction>
</comment>
<gene>
    <name evidence="14" type="primary">fluC</name>
    <name evidence="14" type="synonym">crcB</name>
    <name evidence="15" type="ORF">AWM68_04565</name>
</gene>
<dbReference type="EMBL" id="LRFC01000012">
    <property type="protein sequence ID" value="KZE67136.1"/>
    <property type="molecule type" value="Genomic_DNA"/>
</dbReference>
<evidence type="ECO:0000256" key="13">
    <source>
        <dbReference type="ARBA" id="ARBA00049940"/>
    </source>
</evidence>
<keyword evidence="2 14" id="KW-0813">Transport</keyword>
<evidence type="ECO:0000256" key="11">
    <source>
        <dbReference type="ARBA" id="ARBA00035120"/>
    </source>
</evidence>
<protein>
    <recommendedName>
        <fullName evidence="14">Fluoride-specific ion channel FluC</fullName>
    </recommendedName>
</protein>
<sequence length="119" mass="13011">MISSFLVAAGGFFGAISRVAASKRINQYNKRELPLGTLVVNLVGSFLLGLVIGSNMNHSLFLLFGTGFLGAFTTFSTFKLENIQLHMKKKWKTLILYIVLSYSLGILLAFAGLKIGYSL</sequence>
<organism evidence="15 16">
    <name type="scientific">Fictibacillus phosphorivorans</name>
    <dbReference type="NCBI Taxonomy" id="1221500"/>
    <lineage>
        <taxon>Bacteria</taxon>
        <taxon>Bacillati</taxon>
        <taxon>Bacillota</taxon>
        <taxon>Bacilli</taxon>
        <taxon>Bacillales</taxon>
        <taxon>Fictibacillaceae</taxon>
        <taxon>Fictibacillus</taxon>
    </lineage>
</organism>
<evidence type="ECO:0000256" key="8">
    <source>
        <dbReference type="ARBA" id="ARBA00023065"/>
    </source>
</evidence>
<dbReference type="RefSeq" id="WP_066239782.1">
    <property type="nucleotide sequence ID" value="NZ_LRFC01000012.1"/>
</dbReference>
<dbReference type="OrthoDB" id="9815830at2"/>
<feature type="binding site" evidence="14">
    <location>
        <position position="73"/>
    </location>
    <ligand>
        <name>Na(+)</name>
        <dbReference type="ChEBI" id="CHEBI:29101"/>
        <note>structural</note>
    </ligand>
</feature>
<evidence type="ECO:0000256" key="7">
    <source>
        <dbReference type="ARBA" id="ARBA00023053"/>
    </source>
</evidence>
<comment type="activity regulation">
    <text evidence="14">Na(+) is not transported, but it plays an essential structural role and its presence is essential for fluoride channel function.</text>
</comment>
<evidence type="ECO:0000256" key="6">
    <source>
        <dbReference type="ARBA" id="ARBA00022989"/>
    </source>
</evidence>
<feature type="transmembrane region" description="Helical" evidence="14">
    <location>
        <begin position="94"/>
        <end position="113"/>
    </location>
</feature>
<evidence type="ECO:0000256" key="4">
    <source>
        <dbReference type="ARBA" id="ARBA00022692"/>
    </source>
</evidence>
<feature type="binding site" evidence="14">
    <location>
        <position position="70"/>
    </location>
    <ligand>
        <name>Na(+)</name>
        <dbReference type="ChEBI" id="CHEBI:29101"/>
        <note>structural</note>
    </ligand>
</feature>
<keyword evidence="9 14" id="KW-0472">Membrane</keyword>
<dbReference type="NCBIfam" id="NF010801">
    <property type="entry name" value="PRK14205.1"/>
    <property type="match status" value="1"/>
</dbReference>
<dbReference type="GO" id="GO:0140114">
    <property type="term" value="P:cellular detoxification of fluoride"/>
    <property type="evidence" value="ECO:0007669"/>
    <property type="project" value="UniProtKB-UniRule"/>
</dbReference>
<keyword evidence="16" id="KW-1185">Reference proteome</keyword>
<dbReference type="GO" id="GO:0062054">
    <property type="term" value="F:fluoride channel activity"/>
    <property type="evidence" value="ECO:0007669"/>
    <property type="project" value="UniProtKB-UniRule"/>
</dbReference>